<feature type="signal peptide" evidence="1">
    <location>
        <begin position="1"/>
        <end position="21"/>
    </location>
</feature>
<accession>A0ABY9TQX4</accession>
<dbReference type="Gene3D" id="2.60.40.1190">
    <property type="match status" value="1"/>
</dbReference>
<proteinExistence type="predicted"/>
<sequence length="813" mass="93495">MRNLFVLFLFIISFFTFSALAIELDEEPEKDLAEVDNAAAATFSLDDIEKLELEVLDTPPVIDGDLTDKFWASSSILAIDLEMYPTRFAKSIVDTDALIGVTKTHVYFAFNAYDPDISQLRTAVRDEDGVKDDDYVSVVIDPTGNLRKKYEFRVNPSGSKSDVLQNTVSDRYIYDWDTEWDAAAKITESGYLVEIAIPIDSLRSPKAEGEERNMWALILKRSYPRKIDRTMGGIYIIYPPNPISGQQIASTQGGEMQFENATRNLELYPYAIYHSSEKRDYQQPFEQRDEIEEFDAGMDMTLTINNSTIIAGTINPNFTDVEADIARDSINNPFNVFKPEKRRFFQEGMDLYSTLMSLVYTRNIIDPDLGLSVSHETKEFASGVFWANDEETEVIIPDNLGSDTVELDTLDSQSMAARYVSAAGGSAYGFLTTIRTAEDYENGVVAHDGLINLGIDDKLRYQVALSSTEYPAAFAESICEEDGCLDVDPEEDCELGDCATTSEVLRVNPGDSMEGYAVQLKYKHQSPETLFWGNYFDISKDFRADLGFLRKSDYRLYNMAYGRNWYFKTFSGDDGKSRGRVYLVATHIESQSGQKIETGYDIWGEFRGSYQTVLRPGYRIKQKAVNRIQQNTLELNSNAPKFDEKYFQWYLETSPITDWTFNLDGRYGDIADADNIVLGKMKEFKPRVRYQIGDFNFSLQHTFRNFDFESKELYQENFTTFTANYRRSDDRVFRLLVKWDETDRDVDRWRGEENSYEREVEIEFTHTRYITKNLAILTGLKFEREKDNTIAHDFTNDRQFYLKLNYNMGFIGN</sequence>
<evidence type="ECO:0008006" key="4">
    <source>
        <dbReference type="Google" id="ProtNLM"/>
    </source>
</evidence>
<keyword evidence="3" id="KW-1185">Reference proteome</keyword>
<reference evidence="3" key="1">
    <citation type="submission" date="2023-09" db="EMBL/GenBank/DDBJ databases">
        <authorList>
            <person name="Li S."/>
            <person name="Li X."/>
            <person name="Zhang C."/>
            <person name="Zhao Z."/>
        </authorList>
    </citation>
    <scope>NUCLEOTIDE SEQUENCE [LARGE SCALE GENOMIC DNA]</scope>
    <source>
        <strain evidence="3">SQ149</strain>
    </source>
</reference>
<evidence type="ECO:0000313" key="3">
    <source>
        <dbReference type="Proteomes" id="UP001258994"/>
    </source>
</evidence>
<dbReference type="Proteomes" id="UP001258994">
    <property type="component" value="Chromosome"/>
</dbReference>
<dbReference type="EMBL" id="CP134145">
    <property type="protein sequence ID" value="WNC71145.1"/>
    <property type="molecule type" value="Genomic_DNA"/>
</dbReference>
<evidence type="ECO:0000313" key="2">
    <source>
        <dbReference type="EMBL" id="WNC71145.1"/>
    </source>
</evidence>
<dbReference type="SUPFAM" id="SSF49344">
    <property type="entry name" value="CBD9-like"/>
    <property type="match status" value="1"/>
</dbReference>
<feature type="chain" id="PRO_5045623638" description="Carbohydrate-binding domain-containing protein" evidence="1">
    <location>
        <begin position="22"/>
        <end position="813"/>
    </location>
</feature>
<name>A0ABY9TQX4_9GAMM</name>
<keyword evidence="1" id="KW-0732">Signal</keyword>
<protein>
    <recommendedName>
        <fullName evidence="4">Carbohydrate-binding domain-containing protein</fullName>
    </recommendedName>
</protein>
<organism evidence="2 3">
    <name type="scientific">Thalassotalea psychrophila</name>
    <dbReference type="NCBI Taxonomy" id="3065647"/>
    <lineage>
        <taxon>Bacteria</taxon>
        <taxon>Pseudomonadati</taxon>
        <taxon>Pseudomonadota</taxon>
        <taxon>Gammaproteobacteria</taxon>
        <taxon>Alteromonadales</taxon>
        <taxon>Colwelliaceae</taxon>
        <taxon>Thalassotalea</taxon>
    </lineage>
</organism>
<evidence type="ECO:0000256" key="1">
    <source>
        <dbReference type="SAM" id="SignalP"/>
    </source>
</evidence>
<gene>
    <name evidence="2" type="ORF">RGQ13_13560</name>
</gene>
<dbReference type="RefSeq" id="WP_348390280.1">
    <property type="nucleotide sequence ID" value="NZ_CP134145.1"/>
</dbReference>